<dbReference type="SUPFAM" id="SSF52540">
    <property type="entry name" value="P-loop containing nucleoside triphosphate hydrolases"/>
    <property type="match status" value="1"/>
</dbReference>
<protein>
    <submittedName>
        <fullName evidence="1">Uncharacterized protein</fullName>
    </submittedName>
</protein>
<evidence type="ECO:0000313" key="1">
    <source>
        <dbReference type="EMBL" id="AET31900.1"/>
    </source>
</evidence>
<dbReference type="eggNOG" id="arCOG05570">
    <property type="taxonomic scope" value="Archaea"/>
</dbReference>
<keyword evidence="2" id="KW-1185">Reference proteome</keyword>
<sequence length="307" mass="33295">MVDYVEVEIRGRKAAARLASATFITGTGKSTFIEIMYRVLSSVGKKLPRVGGGWSFYAQSGDVAYLITVGKSRVRQSVAVGGEELVFEYIPSRSAHRIVKPINMSVADADVVIPLVRAEEHVSMVADEDIERFNSMLATARKALGVKIQLLGPYIAPRSVVDAEVKNVNLLERHGRNLVAVLSNLALYRPTAYDSIRAILRKVGFTVSVGLAKPGKIGAFVATGTLKMPLGKAPCSVKSLLALAVALELKPDILVVDNLDYCLTPSVAEALTSILRQRPTKLVAEVHHRDVVDWIGVPDKAIVEIRL</sequence>
<dbReference type="STRING" id="1104324.P186_0446"/>
<dbReference type="GeneID" id="11594711"/>
<name>G7VGR7_9CREN</name>
<dbReference type="OrthoDB" id="25947at2157"/>
<reference evidence="1 2" key="1">
    <citation type="journal article" date="2012" name="J. Bacteriol.">
        <title>Complete genome sequence of strain 1860, a crenarchaeon of the genus pyrobaculum able to grow with various electron acceptors.</title>
        <authorList>
            <person name="Mardanov A.V."/>
            <person name="Gumerov V.M."/>
            <person name="Slobodkina G.B."/>
            <person name="Beletsky A.V."/>
            <person name="Bonch-Osmolovskaya E.A."/>
            <person name="Ravin N.V."/>
            <person name="Skryabin K.G."/>
        </authorList>
    </citation>
    <scope>NUCLEOTIDE SEQUENCE [LARGE SCALE GENOMIC DNA]</scope>
    <source>
        <strain evidence="1 2">1860</strain>
    </source>
</reference>
<proteinExistence type="predicted"/>
<dbReference type="AlphaFoldDB" id="G7VGR7"/>
<organism evidence="1 2">
    <name type="scientific">Pyrobaculum ferrireducens</name>
    <dbReference type="NCBI Taxonomy" id="1104324"/>
    <lineage>
        <taxon>Archaea</taxon>
        <taxon>Thermoproteota</taxon>
        <taxon>Thermoprotei</taxon>
        <taxon>Thermoproteales</taxon>
        <taxon>Thermoproteaceae</taxon>
        <taxon>Pyrobaculum</taxon>
    </lineage>
</organism>
<dbReference type="EMBL" id="CP003098">
    <property type="protein sequence ID" value="AET31900.1"/>
    <property type="molecule type" value="Genomic_DNA"/>
</dbReference>
<dbReference type="RefSeq" id="WP_014287728.1">
    <property type="nucleotide sequence ID" value="NC_016645.1"/>
</dbReference>
<dbReference type="BioCyc" id="PSP1104324:GJSN-435-MONOMER"/>
<dbReference type="InterPro" id="IPR027417">
    <property type="entry name" value="P-loop_NTPase"/>
</dbReference>
<evidence type="ECO:0000313" key="2">
    <source>
        <dbReference type="Proteomes" id="UP000005867"/>
    </source>
</evidence>
<dbReference type="HOGENOM" id="CLU_803159_0_0_2"/>
<gene>
    <name evidence="1" type="ORF">P186_0446</name>
</gene>
<dbReference type="KEGG" id="pyr:P186_0446"/>
<dbReference type="Proteomes" id="UP000005867">
    <property type="component" value="Chromosome"/>
</dbReference>
<accession>G7VGR7</accession>